<dbReference type="Proteomes" id="UP000646244">
    <property type="component" value="Unassembled WGS sequence"/>
</dbReference>
<protein>
    <recommendedName>
        <fullName evidence="2">SCO6045-like C-terminal domain-containing protein</fullName>
    </recommendedName>
</protein>
<dbReference type="Pfam" id="PF26136">
    <property type="entry name" value="SCO6045_C"/>
    <property type="match status" value="1"/>
</dbReference>
<dbReference type="AlphaFoldDB" id="A0A918TC00"/>
<organism evidence="3 4">
    <name type="scientific">Streptomyces cinnamoneus</name>
    <name type="common">Streptoverticillium cinnamoneum</name>
    <dbReference type="NCBI Taxonomy" id="53446"/>
    <lineage>
        <taxon>Bacteria</taxon>
        <taxon>Bacillati</taxon>
        <taxon>Actinomycetota</taxon>
        <taxon>Actinomycetes</taxon>
        <taxon>Kitasatosporales</taxon>
        <taxon>Streptomycetaceae</taxon>
        <taxon>Streptomyces</taxon>
        <taxon>Streptomyces cinnamoneus group</taxon>
    </lineage>
</organism>
<evidence type="ECO:0000313" key="3">
    <source>
        <dbReference type="EMBL" id="GHC34303.1"/>
    </source>
</evidence>
<name>A0A918TC00_STRCJ</name>
<evidence type="ECO:0000259" key="2">
    <source>
        <dbReference type="Pfam" id="PF26136"/>
    </source>
</evidence>
<feature type="region of interest" description="Disordered" evidence="1">
    <location>
        <begin position="1"/>
        <end position="24"/>
    </location>
</feature>
<proteinExistence type="predicted"/>
<dbReference type="InterPro" id="IPR058711">
    <property type="entry name" value="SCO6045-like_C"/>
</dbReference>
<dbReference type="EMBL" id="BMVB01000001">
    <property type="protein sequence ID" value="GHC34303.1"/>
    <property type="molecule type" value="Genomic_DNA"/>
</dbReference>
<accession>A0A918TC00</accession>
<sequence>MADDTASLPASLPAGRPAPDGTTDEARRCLAQAQLALLATLVADGPPPDGFDRERLEVQRRALLAKRAGIVAKVAPDLGDILGPDFRRLFLDYARGRPMIDGYQRDALDFARNLLHMDAAPEHRQQLADWVAERTGRGAPAEGPFRRLAAALRIGRPARRRADRKASR</sequence>
<feature type="domain" description="SCO6045-like C-terminal" evidence="2">
    <location>
        <begin position="31"/>
        <end position="115"/>
    </location>
</feature>
<comment type="caution">
    <text evidence="3">The sequence shown here is derived from an EMBL/GenBank/DDBJ whole genome shotgun (WGS) entry which is preliminary data.</text>
</comment>
<gene>
    <name evidence="3" type="ORF">GCM10010507_03810</name>
</gene>
<evidence type="ECO:0000256" key="1">
    <source>
        <dbReference type="SAM" id="MobiDB-lite"/>
    </source>
</evidence>
<reference evidence="3" key="1">
    <citation type="journal article" date="2014" name="Int. J. Syst. Evol. Microbiol.">
        <title>Complete genome sequence of Corynebacterium casei LMG S-19264T (=DSM 44701T), isolated from a smear-ripened cheese.</title>
        <authorList>
            <consortium name="US DOE Joint Genome Institute (JGI-PGF)"/>
            <person name="Walter F."/>
            <person name="Albersmeier A."/>
            <person name="Kalinowski J."/>
            <person name="Ruckert C."/>
        </authorList>
    </citation>
    <scope>NUCLEOTIDE SEQUENCE</scope>
    <source>
        <strain evidence="3">JCM 4633</strain>
    </source>
</reference>
<evidence type="ECO:0000313" key="4">
    <source>
        <dbReference type="Proteomes" id="UP000646244"/>
    </source>
</evidence>
<reference evidence="3" key="2">
    <citation type="submission" date="2020-09" db="EMBL/GenBank/DDBJ databases">
        <authorList>
            <person name="Sun Q."/>
            <person name="Ohkuma M."/>
        </authorList>
    </citation>
    <scope>NUCLEOTIDE SEQUENCE</scope>
    <source>
        <strain evidence="3">JCM 4633</strain>
    </source>
</reference>